<feature type="domain" description="Serine/threonine-protein kinase haspin C-terminal" evidence="10">
    <location>
        <begin position="573"/>
        <end position="656"/>
    </location>
</feature>
<organism evidence="11 12">
    <name type="scientific">Anisodus tanguticus</name>
    <dbReference type="NCBI Taxonomy" id="243964"/>
    <lineage>
        <taxon>Eukaryota</taxon>
        <taxon>Viridiplantae</taxon>
        <taxon>Streptophyta</taxon>
        <taxon>Embryophyta</taxon>
        <taxon>Tracheophyta</taxon>
        <taxon>Spermatophyta</taxon>
        <taxon>Magnoliopsida</taxon>
        <taxon>eudicotyledons</taxon>
        <taxon>Gunneridae</taxon>
        <taxon>Pentapetalae</taxon>
        <taxon>asterids</taxon>
        <taxon>lamiids</taxon>
        <taxon>Solanales</taxon>
        <taxon>Solanaceae</taxon>
        <taxon>Solanoideae</taxon>
        <taxon>Hyoscyameae</taxon>
        <taxon>Anisodus</taxon>
    </lineage>
</organism>
<dbReference type="GO" id="GO:0035556">
    <property type="term" value="P:intracellular signal transduction"/>
    <property type="evidence" value="ECO:0007669"/>
    <property type="project" value="TreeGrafter"/>
</dbReference>
<dbReference type="SMART" id="SM01331">
    <property type="entry name" value="DUF3635"/>
    <property type="match status" value="1"/>
</dbReference>
<evidence type="ECO:0000256" key="8">
    <source>
        <dbReference type="ARBA" id="ARBA00048679"/>
    </source>
</evidence>
<evidence type="ECO:0000313" key="12">
    <source>
        <dbReference type="Proteomes" id="UP001291623"/>
    </source>
</evidence>
<dbReference type="EMBL" id="JAVYJV010000001">
    <property type="protein sequence ID" value="KAK4378799.1"/>
    <property type="molecule type" value="Genomic_DNA"/>
</dbReference>
<proteinExistence type="predicted"/>
<dbReference type="Gene3D" id="1.10.510.10">
    <property type="entry name" value="Transferase(Phosphotransferase) domain 1"/>
    <property type="match status" value="1"/>
</dbReference>
<comment type="catalytic activity">
    <reaction evidence="7">
        <text>L-threonyl-[protein] + ATP = O-phospho-L-threonyl-[protein] + ADP + H(+)</text>
        <dbReference type="Rhea" id="RHEA:46608"/>
        <dbReference type="Rhea" id="RHEA-COMP:11060"/>
        <dbReference type="Rhea" id="RHEA-COMP:11605"/>
        <dbReference type="ChEBI" id="CHEBI:15378"/>
        <dbReference type="ChEBI" id="CHEBI:30013"/>
        <dbReference type="ChEBI" id="CHEBI:30616"/>
        <dbReference type="ChEBI" id="CHEBI:61977"/>
        <dbReference type="ChEBI" id="CHEBI:456216"/>
        <dbReference type="EC" id="2.7.11.1"/>
    </reaction>
</comment>
<dbReference type="GO" id="GO:0005524">
    <property type="term" value="F:ATP binding"/>
    <property type="evidence" value="ECO:0007669"/>
    <property type="project" value="UniProtKB-KW"/>
</dbReference>
<dbReference type="Pfam" id="PF12330">
    <property type="entry name" value="Haspin_kinase"/>
    <property type="match status" value="1"/>
</dbReference>
<dbReference type="SUPFAM" id="SSF56112">
    <property type="entry name" value="Protein kinase-like (PK-like)"/>
    <property type="match status" value="1"/>
</dbReference>
<keyword evidence="4" id="KW-0547">Nucleotide-binding</keyword>
<evidence type="ECO:0000256" key="7">
    <source>
        <dbReference type="ARBA" id="ARBA00047899"/>
    </source>
</evidence>
<dbReference type="PANTHER" id="PTHR24419">
    <property type="entry name" value="INTERLEUKIN-1 RECEPTOR-ASSOCIATED KINASE"/>
    <property type="match status" value="1"/>
</dbReference>
<keyword evidence="5" id="KW-0418">Kinase</keyword>
<dbReference type="InterPro" id="IPR024604">
    <property type="entry name" value="GSG2_C"/>
</dbReference>
<dbReference type="PANTHER" id="PTHR24419:SF18">
    <property type="entry name" value="SERINE_THREONINE-PROTEIN KINASE HASPIN"/>
    <property type="match status" value="1"/>
</dbReference>
<evidence type="ECO:0000256" key="5">
    <source>
        <dbReference type="ARBA" id="ARBA00022777"/>
    </source>
</evidence>
<keyword evidence="6" id="KW-0067">ATP-binding</keyword>
<accession>A0AAE1SZE3</accession>
<feature type="region of interest" description="Disordered" evidence="9">
    <location>
        <begin position="134"/>
        <end position="154"/>
    </location>
</feature>
<dbReference type="GO" id="GO:0000278">
    <property type="term" value="P:mitotic cell cycle"/>
    <property type="evidence" value="ECO:0007669"/>
    <property type="project" value="TreeGrafter"/>
</dbReference>
<evidence type="ECO:0000256" key="9">
    <source>
        <dbReference type="SAM" id="MobiDB-lite"/>
    </source>
</evidence>
<reference evidence="11" key="1">
    <citation type="submission" date="2023-12" db="EMBL/GenBank/DDBJ databases">
        <title>Genome assembly of Anisodus tanguticus.</title>
        <authorList>
            <person name="Wang Y.-J."/>
        </authorList>
    </citation>
    <scope>NUCLEOTIDE SEQUENCE</scope>
    <source>
        <strain evidence="11">KB-2021</strain>
        <tissue evidence="11">Leaf</tissue>
    </source>
</reference>
<dbReference type="AlphaFoldDB" id="A0AAE1SZE3"/>
<comment type="catalytic activity">
    <reaction evidence="8">
        <text>L-seryl-[protein] + ATP = O-phospho-L-seryl-[protein] + ADP + H(+)</text>
        <dbReference type="Rhea" id="RHEA:17989"/>
        <dbReference type="Rhea" id="RHEA-COMP:9863"/>
        <dbReference type="Rhea" id="RHEA-COMP:11604"/>
        <dbReference type="ChEBI" id="CHEBI:15378"/>
        <dbReference type="ChEBI" id="CHEBI:29999"/>
        <dbReference type="ChEBI" id="CHEBI:30616"/>
        <dbReference type="ChEBI" id="CHEBI:83421"/>
        <dbReference type="ChEBI" id="CHEBI:456216"/>
        <dbReference type="EC" id="2.7.11.1"/>
    </reaction>
</comment>
<dbReference type="Proteomes" id="UP001291623">
    <property type="component" value="Unassembled WGS sequence"/>
</dbReference>
<keyword evidence="3" id="KW-0808">Transferase</keyword>
<evidence type="ECO:0000256" key="1">
    <source>
        <dbReference type="ARBA" id="ARBA00012513"/>
    </source>
</evidence>
<evidence type="ECO:0000259" key="10">
    <source>
        <dbReference type="SMART" id="SM01331"/>
    </source>
</evidence>
<keyword evidence="2" id="KW-0723">Serine/threonine-protein kinase</keyword>
<dbReference type="InterPro" id="IPR011009">
    <property type="entry name" value="Kinase-like_dom_sf"/>
</dbReference>
<sequence>MTSRAVDLWAELIADEQNQFDRPSEQPQEPNIAVVYRRQKPLSITPKDAEGRQSTSTCVDPTTEPLPTRKEQNNNIPSVVPQVESDKGRVYTDLTPTLTGREVVSDRPSAQVNFVAMLARGRTSIAAVCAELHPQQRKPGRKAKPPLPRGKKVHAPNYDKERAYFQEVDDFELMVESPSPNKSSTWTVGIQTDDVVISHLSSVLQKWLISKKLNDSYAPPASLSKILETPASRKESAIGLIYGSSNVKTPEKTSLRIPSGLYSTQNKRIGFTNEDVSTGQPLSERGIGEICSMDEEGCEDIDVAFSKLSLTSRPSSVDGHTWDPFLALLAACGQSAPLTLLEILSKYWCGTYDPSTFVLLPQIEYLLRHIFLLSRTSAVFCETQTITKVGEGTYGEAFKVGENVCKIVPFDGNFRVNGEIQKKSEELLEEVILSGTLNSLRAHEGHLLNSCSTFIQTMDMRVCQGHYDASLLKAWEDWDGKHGSENDHPKEFPEKQITLAMAVSEAAYEFEHRDLHWGNILLSRKGLDTVQYTLEGKEIHVRTYGLSVSIIDFTLSRINTGEDILFLDLTSDPELFEGPKGDKQSDTYRKMRDVTGEFWEGSFPKTNALWLQYLVDILLLKKSYERTSKDERDLRSLKKRLNSYGSAREATSDAFFSDMFVNLQY</sequence>
<evidence type="ECO:0000256" key="3">
    <source>
        <dbReference type="ARBA" id="ARBA00022679"/>
    </source>
</evidence>
<feature type="region of interest" description="Disordered" evidence="9">
    <location>
        <begin position="37"/>
        <end position="74"/>
    </location>
</feature>
<dbReference type="GO" id="GO:0072354">
    <property type="term" value="F:histone H3T3 kinase activity"/>
    <property type="evidence" value="ECO:0007669"/>
    <property type="project" value="TreeGrafter"/>
</dbReference>
<dbReference type="EC" id="2.7.11.1" evidence="1"/>
<name>A0AAE1SZE3_9SOLA</name>
<evidence type="ECO:0000256" key="4">
    <source>
        <dbReference type="ARBA" id="ARBA00022741"/>
    </source>
</evidence>
<evidence type="ECO:0000313" key="11">
    <source>
        <dbReference type="EMBL" id="KAK4378799.1"/>
    </source>
</evidence>
<dbReference type="GO" id="GO:0005737">
    <property type="term" value="C:cytoplasm"/>
    <property type="evidence" value="ECO:0007669"/>
    <property type="project" value="TreeGrafter"/>
</dbReference>
<dbReference type="Gene3D" id="3.30.200.20">
    <property type="entry name" value="Phosphorylase Kinase, domain 1"/>
    <property type="match status" value="1"/>
</dbReference>
<gene>
    <name evidence="11" type="ORF">RND71_000661</name>
</gene>
<dbReference type="GO" id="GO:0005634">
    <property type="term" value="C:nucleus"/>
    <property type="evidence" value="ECO:0007669"/>
    <property type="project" value="TreeGrafter"/>
</dbReference>
<protein>
    <recommendedName>
        <fullName evidence="1">non-specific serine/threonine protein kinase</fullName>
        <ecNumber evidence="1">2.7.11.1</ecNumber>
    </recommendedName>
</protein>
<evidence type="ECO:0000256" key="6">
    <source>
        <dbReference type="ARBA" id="ARBA00022840"/>
    </source>
</evidence>
<keyword evidence="12" id="KW-1185">Reference proteome</keyword>
<feature type="compositionally biased region" description="Basic residues" evidence="9">
    <location>
        <begin position="135"/>
        <end position="154"/>
    </location>
</feature>
<comment type="caution">
    <text evidence="11">The sequence shown here is derived from an EMBL/GenBank/DDBJ whole genome shotgun (WGS) entry which is preliminary data.</text>
</comment>
<evidence type="ECO:0000256" key="2">
    <source>
        <dbReference type="ARBA" id="ARBA00022527"/>
    </source>
</evidence>